<feature type="domain" description="Gp28/Gp37-like" evidence="1">
    <location>
        <begin position="7"/>
        <end position="384"/>
    </location>
</feature>
<dbReference type="Pfam" id="PF14594">
    <property type="entry name" value="Sipho_Gp37"/>
    <property type="match status" value="1"/>
</dbReference>
<keyword evidence="3" id="KW-1185">Reference proteome</keyword>
<dbReference type="EMBL" id="BAAACA010000004">
    <property type="protein sequence ID" value="GAA0579375.1"/>
    <property type="molecule type" value="Genomic_DNA"/>
</dbReference>
<organism evidence="2 3">
    <name type="scientific">Streptomyces crystallinus</name>
    <dbReference type="NCBI Taxonomy" id="68191"/>
    <lineage>
        <taxon>Bacteria</taxon>
        <taxon>Bacillati</taxon>
        <taxon>Actinomycetota</taxon>
        <taxon>Actinomycetes</taxon>
        <taxon>Kitasatosporales</taxon>
        <taxon>Streptomycetaceae</taxon>
        <taxon>Streptomyces</taxon>
    </lineage>
</organism>
<dbReference type="Proteomes" id="UP001500668">
    <property type="component" value="Unassembled WGS sequence"/>
</dbReference>
<dbReference type="InterPro" id="IPR029432">
    <property type="entry name" value="Gp28/Gp37-like_dom"/>
</dbReference>
<gene>
    <name evidence="2" type="ORF">GCM10010394_04910</name>
</gene>
<accession>A0ABP3Q363</accession>
<evidence type="ECO:0000313" key="2">
    <source>
        <dbReference type="EMBL" id="GAA0579375.1"/>
    </source>
</evidence>
<reference evidence="3" key="1">
    <citation type="journal article" date="2019" name="Int. J. Syst. Evol. Microbiol.">
        <title>The Global Catalogue of Microorganisms (GCM) 10K type strain sequencing project: providing services to taxonomists for standard genome sequencing and annotation.</title>
        <authorList>
            <consortium name="The Broad Institute Genomics Platform"/>
            <consortium name="The Broad Institute Genome Sequencing Center for Infectious Disease"/>
            <person name="Wu L."/>
            <person name="Ma J."/>
        </authorList>
    </citation>
    <scope>NUCLEOTIDE SEQUENCE [LARGE SCALE GENOMIC DNA]</scope>
    <source>
        <strain evidence="3">JCM 5067</strain>
    </source>
</reference>
<sequence>MGEYRVIVRDAHLTPIGMVDDYLSLEMVAKFNDVGQWTLKINAGRPHARLFQPGCGIAVYREGVARPIMSGPIQGIQKYWTVDEDSGDGALWITGADDNLIIAGRLAFPDPSNPVDQQTRAADSAADRESAYALESLVDWNAGSHARGDRRTTGYSTPDGATWPYDRWGPKTPFTARFDNLRDVIRPIADAGQLGWRNVYDPESRTIRLETYQVQDRTDAVRFSPDLGNLKQVVYSQTAPKVTRAIVAAQGEGKDRWIKQYVDGDAEAYWGMVAEQFVDARDIPLVKGKDGNAALAPNTEPGTTVAAVQATMDQRAVAALNEGQAVGNMQVYPIDTPSQTFGVHWRLGDRVTCVVDGVVQQDIVRQVTITDSADGSSITPSIGNQGTDQPTNVFGDIKALWRKINQLSTRM</sequence>
<protein>
    <recommendedName>
        <fullName evidence="1">Gp28/Gp37-like domain-containing protein</fullName>
    </recommendedName>
</protein>
<comment type="caution">
    <text evidence="2">The sequence shown here is derived from an EMBL/GenBank/DDBJ whole genome shotgun (WGS) entry which is preliminary data.</text>
</comment>
<dbReference type="RefSeq" id="WP_344069361.1">
    <property type="nucleotide sequence ID" value="NZ_BAAACA010000004.1"/>
</dbReference>
<proteinExistence type="predicted"/>
<name>A0ABP3Q363_9ACTN</name>
<evidence type="ECO:0000259" key="1">
    <source>
        <dbReference type="Pfam" id="PF14594"/>
    </source>
</evidence>
<evidence type="ECO:0000313" key="3">
    <source>
        <dbReference type="Proteomes" id="UP001500668"/>
    </source>
</evidence>